<dbReference type="InterPro" id="IPR001375">
    <property type="entry name" value="Peptidase_S9_cat"/>
</dbReference>
<dbReference type="PATRIC" id="fig|1423767.3.peg.471"/>
<dbReference type="OrthoDB" id="108903at2"/>
<dbReference type="GO" id="GO:0006508">
    <property type="term" value="P:proteolysis"/>
    <property type="evidence" value="ECO:0007669"/>
    <property type="project" value="InterPro"/>
</dbReference>
<proteinExistence type="predicted"/>
<gene>
    <name evidence="3" type="ORF">FC59_GL000455</name>
</gene>
<dbReference type="eggNOG" id="COG1506">
    <property type="taxonomic scope" value="Bacteria"/>
</dbReference>
<dbReference type="InterPro" id="IPR029058">
    <property type="entry name" value="AB_hydrolase_fold"/>
</dbReference>
<comment type="caution">
    <text evidence="3">The sequence shown here is derived from an EMBL/GenBank/DDBJ whole genome shotgun (WGS) entry which is preliminary data.</text>
</comment>
<keyword evidence="1" id="KW-0378">Hydrolase</keyword>
<dbReference type="GO" id="GO:0004252">
    <property type="term" value="F:serine-type endopeptidase activity"/>
    <property type="evidence" value="ECO:0007669"/>
    <property type="project" value="TreeGrafter"/>
</dbReference>
<dbReference type="AlphaFoldDB" id="A0A0R1VGR9"/>
<evidence type="ECO:0000313" key="4">
    <source>
        <dbReference type="Proteomes" id="UP000051307"/>
    </source>
</evidence>
<evidence type="ECO:0000259" key="2">
    <source>
        <dbReference type="Pfam" id="PF00326"/>
    </source>
</evidence>
<evidence type="ECO:0000256" key="1">
    <source>
        <dbReference type="ARBA" id="ARBA00022801"/>
    </source>
</evidence>
<dbReference type="InterPro" id="IPR011044">
    <property type="entry name" value="Quino_amine_DH_bsu"/>
</dbReference>
<organism evidence="3 4">
    <name type="scientific">Lactobacillus kitasatonis DSM 16761 = JCM 1039</name>
    <dbReference type="NCBI Taxonomy" id="1423767"/>
    <lineage>
        <taxon>Bacteria</taxon>
        <taxon>Bacillati</taxon>
        <taxon>Bacillota</taxon>
        <taxon>Bacilli</taxon>
        <taxon>Lactobacillales</taxon>
        <taxon>Lactobacillaceae</taxon>
        <taxon>Lactobacillus</taxon>
    </lineage>
</organism>
<dbReference type="EMBL" id="AZFU01000017">
    <property type="protein sequence ID" value="KRM04766.1"/>
    <property type="molecule type" value="Genomic_DNA"/>
</dbReference>
<protein>
    <submittedName>
        <fullName evidence="3">Peptidase S9 prolyl oligopeptidase</fullName>
    </submittedName>
</protein>
<dbReference type="SUPFAM" id="SSF50969">
    <property type="entry name" value="YVTN repeat-like/Quinoprotein amine dehydrogenase"/>
    <property type="match status" value="1"/>
</dbReference>
<dbReference type="PANTHER" id="PTHR42776">
    <property type="entry name" value="SERINE PEPTIDASE S9 FAMILY MEMBER"/>
    <property type="match status" value="1"/>
</dbReference>
<feature type="domain" description="Peptidase S9 prolyl oligopeptidase catalytic" evidence="2">
    <location>
        <begin position="424"/>
        <end position="634"/>
    </location>
</feature>
<dbReference type="Gene3D" id="3.40.50.1820">
    <property type="entry name" value="alpha/beta hydrolase"/>
    <property type="match status" value="1"/>
</dbReference>
<dbReference type="SUPFAM" id="SSF53474">
    <property type="entry name" value="alpha/beta-Hydrolases"/>
    <property type="match status" value="1"/>
</dbReference>
<accession>A0A0R1VGR9</accession>
<dbReference type="Proteomes" id="UP000051307">
    <property type="component" value="Unassembled WGS sequence"/>
</dbReference>
<sequence length="634" mass="72963">MQGLMAEDLLNLTNAGGLKTQGEQSIFQIALPNSNDLNKYKWSLVKQNDKSGLQPFFTTDAYPSFALGQEPYIFFTTTNDDQVTQLVKLNTDNQELTVLHKFKNQNLMVQKVLDSNRLLLSGDAFLVKSDPDFPWHEVTEIPYWSNDEGKVNGKRHQLFIFDLKDKKLQSLVPKDFDVSNFWYQDNRLFLTGAQYSDCRPFQGGLYKYDFADKNLQELLKPNNWSIAAVAVLNNELYVVASGNKKYGIEENPNFYRLTKDNNEMQLVQEWDHNLYNIVTHDMEVVPGNTTFVHENKLYFVSTVAAHNEIYSFDGKQVELVGKWDGAIASLAFQGEKLQFIANSPKSPQQLYQLEKDGKVKQLSHFNEFLKDRYVAEPQKINYKDHNGNNRYGWVLYPNNYEKGKHYPAILEIHGGPRATYGTGFFHEMQMLANAGYFVFFTNIFGSEGWGDEYGDLRGKYGTIDYDDLMLFTDEILKQIPAIDEKRLGVAGGSYGGFMTNWIIGHTHRFSAAVSMRSIASWTAMFISDIGPEFVDDQMATDTLHSDDIDKLWFHSPLRYVNNVTTPTLFLHSDHDYRCPIPDAYQMFQALKLRGVPTKLVVFHGSNHDLSRNGTPNRRIKRLEETLQWFDKYLK</sequence>
<reference evidence="3 4" key="1">
    <citation type="journal article" date="2015" name="Genome Announc.">
        <title>Expanding the biotechnology potential of lactobacilli through comparative genomics of 213 strains and associated genera.</title>
        <authorList>
            <person name="Sun Z."/>
            <person name="Harris H.M."/>
            <person name="McCann A."/>
            <person name="Guo C."/>
            <person name="Argimon S."/>
            <person name="Zhang W."/>
            <person name="Yang X."/>
            <person name="Jeffery I.B."/>
            <person name="Cooney J.C."/>
            <person name="Kagawa T.F."/>
            <person name="Liu W."/>
            <person name="Song Y."/>
            <person name="Salvetti E."/>
            <person name="Wrobel A."/>
            <person name="Rasinkangas P."/>
            <person name="Parkhill J."/>
            <person name="Rea M.C."/>
            <person name="O'Sullivan O."/>
            <person name="Ritari J."/>
            <person name="Douillard F.P."/>
            <person name="Paul Ross R."/>
            <person name="Yang R."/>
            <person name="Briner A.E."/>
            <person name="Felis G.E."/>
            <person name="de Vos W.M."/>
            <person name="Barrangou R."/>
            <person name="Klaenhammer T.R."/>
            <person name="Caufield P.W."/>
            <person name="Cui Y."/>
            <person name="Zhang H."/>
            <person name="O'Toole P.W."/>
        </authorList>
    </citation>
    <scope>NUCLEOTIDE SEQUENCE [LARGE SCALE GENOMIC DNA]</scope>
    <source>
        <strain evidence="3 4">DSM 16761</strain>
    </source>
</reference>
<dbReference type="RefSeq" id="WP_025015200.1">
    <property type="nucleotide sequence ID" value="NZ_AZFU01000017.1"/>
</dbReference>
<name>A0A0R1VGR9_9LACO</name>
<evidence type="ECO:0000313" key="3">
    <source>
        <dbReference type="EMBL" id="KRM04766.1"/>
    </source>
</evidence>
<dbReference type="Pfam" id="PF00326">
    <property type="entry name" value="Peptidase_S9"/>
    <property type="match status" value="1"/>
</dbReference>
<dbReference type="PANTHER" id="PTHR42776:SF27">
    <property type="entry name" value="DIPEPTIDYL PEPTIDASE FAMILY MEMBER 6"/>
    <property type="match status" value="1"/>
</dbReference>